<gene>
    <name evidence="1" type="ORF">Slati_4269300</name>
</gene>
<dbReference type="InterPro" id="IPR043502">
    <property type="entry name" value="DNA/RNA_pol_sf"/>
</dbReference>
<comment type="caution">
    <text evidence="1">The sequence shown here is derived from an EMBL/GenBank/DDBJ whole genome shotgun (WGS) entry which is preliminary data.</text>
</comment>
<name>A0AAW2TD76_9LAMI</name>
<dbReference type="AlphaFoldDB" id="A0AAW2TD76"/>
<reference evidence="1" key="2">
    <citation type="journal article" date="2024" name="Plant">
        <title>Genomic evolution and insights into agronomic trait innovations of Sesamum species.</title>
        <authorList>
            <person name="Miao H."/>
            <person name="Wang L."/>
            <person name="Qu L."/>
            <person name="Liu H."/>
            <person name="Sun Y."/>
            <person name="Le M."/>
            <person name="Wang Q."/>
            <person name="Wei S."/>
            <person name="Zheng Y."/>
            <person name="Lin W."/>
            <person name="Duan Y."/>
            <person name="Cao H."/>
            <person name="Xiong S."/>
            <person name="Wang X."/>
            <person name="Wei L."/>
            <person name="Li C."/>
            <person name="Ma Q."/>
            <person name="Ju M."/>
            <person name="Zhao R."/>
            <person name="Li G."/>
            <person name="Mu C."/>
            <person name="Tian Q."/>
            <person name="Mei H."/>
            <person name="Zhang T."/>
            <person name="Gao T."/>
            <person name="Zhang H."/>
        </authorList>
    </citation>
    <scope>NUCLEOTIDE SEQUENCE</scope>
    <source>
        <strain evidence="1">KEN1</strain>
    </source>
</reference>
<protein>
    <recommendedName>
        <fullName evidence="2">Reverse transcriptase domain-containing protein</fullName>
    </recommendedName>
</protein>
<organism evidence="1">
    <name type="scientific">Sesamum latifolium</name>
    <dbReference type="NCBI Taxonomy" id="2727402"/>
    <lineage>
        <taxon>Eukaryota</taxon>
        <taxon>Viridiplantae</taxon>
        <taxon>Streptophyta</taxon>
        <taxon>Embryophyta</taxon>
        <taxon>Tracheophyta</taxon>
        <taxon>Spermatophyta</taxon>
        <taxon>Magnoliopsida</taxon>
        <taxon>eudicotyledons</taxon>
        <taxon>Gunneridae</taxon>
        <taxon>Pentapetalae</taxon>
        <taxon>asterids</taxon>
        <taxon>lamiids</taxon>
        <taxon>Lamiales</taxon>
        <taxon>Pedaliaceae</taxon>
        <taxon>Sesamum</taxon>
    </lineage>
</organism>
<accession>A0AAW2TD76</accession>
<dbReference type="PANTHER" id="PTHR46890">
    <property type="entry name" value="NON-LTR RETROLELEMENT REVERSE TRANSCRIPTASE-LIKE PROTEIN-RELATED"/>
    <property type="match status" value="1"/>
</dbReference>
<evidence type="ECO:0008006" key="2">
    <source>
        <dbReference type="Google" id="ProtNLM"/>
    </source>
</evidence>
<sequence length="200" mass="22510">MQEQAMLKQRAKMKWLKEGDVCSKLFFQKMRARRAASKNILRGNRTQRVICLDHLRPWARHKITQQEACTLEIPVTGIKFKEAIFSIANDKAPRPDGYSAAFFKIAWSVVGSDLVKAIQEFFSSGSLLQQTNATILALIPKVLFPTTVADYRPIACCNVIYKTITKVLVNRMKGVLDLIVDPSQNAFVPGRKISDNVLLA</sequence>
<dbReference type="SUPFAM" id="SSF56672">
    <property type="entry name" value="DNA/RNA polymerases"/>
    <property type="match status" value="1"/>
</dbReference>
<dbReference type="InterPro" id="IPR052343">
    <property type="entry name" value="Retrotransposon-Effector_Assoc"/>
</dbReference>
<proteinExistence type="predicted"/>
<dbReference type="PANTHER" id="PTHR46890:SF48">
    <property type="entry name" value="RNA-DIRECTED DNA POLYMERASE"/>
    <property type="match status" value="1"/>
</dbReference>
<evidence type="ECO:0000313" key="1">
    <source>
        <dbReference type="EMBL" id="KAL0402394.1"/>
    </source>
</evidence>
<reference evidence="1" key="1">
    <citation type="submission" date="2020-06" db="EMBL/GenBank/DDBJ databases">
        <authorList>
            <person name="Li T."/>
            <person name="Hu X."/>
            <person name="Zhang T."/>
            <person name="Song X."/>
            <person name="Zhang H."/>
            <person name="Dai N."/>
            <person name="Sheng W."/>
            <person name="Hou X."/>
            <person name="Wei L."/>
        </authorList>
    </citation>
    <scope>NUCLEOTIDE SEQUENCE</scope>
    <source>
        <strain evidence="1">KEN1</strain>
        <tissue evidence="1">Leaf</tissue>
    </source>
</reference>
<dbReference type="EMBL" id="JACGWN010000015">
    <property type="protein sequence ID" value="KAL0402394.1"/>
    <property type="molecule type" value="Genomic_DNA"/>
</dbReference>